<evidence type="ECO:0000256" key="4">
    <source>
        <dbReference type="ARBA" id="ARBA00022448"/>
    </source>
</evidence>
<dbReference type="GO" id="GO:0008863">
    <property type="term" value="F:formate dehydrogenase (NAD+) activity"/>
    <property type="evidence" value="ECO:0007669"/>
    <property type="project" value="InterPro"/>
</dbReference>
<keyword evidence="6" id="KW-0349">Heme</keyword>
<evidence type="ECO:0000256" key="8">
    <source>
        <dbReference type="ARBA" id="ARBA00022723"/>
    </source>
</evidence>
<dbReference type="Pfam" id="PF01292">
    <property type="entry name" value="Ni_hydr_CYTB"/>
    <property type="match status" value="1"/>
</dbReference>
<protein>
    <submittedName>
        <fullName evidence="16">Formate dehydrogenase subunit gamma</fullName>
    </submittedName>
</protein>
<sequence>MMTGGGPRSAASAELGTTVGPSGELSAPHNDQAMWNAVRENTALIDTQVRGPATDVLIQDGGMTWLTFRQGPLLTWGGWLLLGTLIALLAFFLIRGRIRIQGHKTGFTIERFAFVERFGHWLTAGSFILLGITGLLVLFGRTFLIPLFGHQAYSPIAIASKWVHNNVSWAFMLGIVLIFVMWVAQNLPSRTDLAWIAKGGGMFSKDSHVHARKFNAGQKIVFWSVILLGISISLSGLSLMFPMQFQLFSHTFEFLNWTRLPQLFLGEPLIVNMSPQHEMQLAQAWHAIVAFLYIAIILGHIYIGTVGMEGAFDAMGSGDVEVQWAREHHDLWYEEATGRDAHEYIPPPPETAARRS</sequence>
<dbReference type="InterPro" id="IPR051817">
    <property type="entry name" value="FDH_cytochrome_b556_subunit"/>
</dbReference>
<keyword evidence="5" id="KW-1003">Cell membrane</keyword>
<evidence type="ECO:0000256" key="10">
    <source>
        <dbReference type="ARBA" id="ARBA00022989"/>
    </source>
</evidence>
<dbReference type="GO" id="GO:0036397">
    <property type="term" value="F:formate dehydrogenase (quinone) activity"/>
    <property type="evidence" value="ECO:0007669"/>
    <property type="project" value="TreeGrafter"/>
</dbReference>
<keyword evidence="9" id="KW-0249">Electron transport</keyword>
<dbReference type="InterPro" id="IPR006471">
    <property type="entry name" value="Formate_DH_gsu"/>
</dbReference>
<dbReference type="Proteomes" id="UP000233742">
    <property type="component" value="Chromosome"/>
</dbReference>
<dbReference type="OrthoDB" id="9790598at2"/>
<feature type="transmembrane region" description="Helical" evidence="14">
    <location>
        <begin position="121"/>
        <end position="147"/>
    </location>
</feature>
<keyword evidence="4" id="KW-0813">Transport</keyword>
<dbReference type="GO" id="GO:0009326">
    <property type="term" value="C:formate dehydrogenase complex"/>
    <property type="evidence" value="ECO:0007669"/>
    <property type="project" value="InterPro"/>
</dbReference>
<evidence type="ECO:0000256" key="1">
    <source>
        <dbReference type="ARBA" id="ARBA00001971"/>
    </source>
</evidence>
<dbReference type="PANTHER" id="PTHR30074:SF6">
    <property type="entry name" value="FORMATE DEHYDROGENASE GAMMA SUBUNIT"/>
    <property type="match status" value="1"/>
</dbReference>
<dbReference type="InterPro" id="IPR016174">
    <property type="entry name" value="Di-haem_cyt_TM"/>
</dbReference>
<evidence type="ECO:0000256" key="12">
    <source>
        <dbReference type="ARBA" id="ARBA00023136"/>
    </source>
</evidence>
<reference evidence="16 17" key="1">
    <citation type="submission" date="2017-12" db="EMBL/GenBank/DDBJ databases">
        <authorList>
            <person name="Hurst M.R.H."/>
        </authorList>
    </citation>
    <scope>NUCLEOTIDE SEQUENCE [LARGE SCALE GENOMIC DNA]</scope>
    <source>
        <strain evidence="16 17">BM15</strain>
    </source>
</reference>
<feature type="transmembrane region" description="Helical" evidence="14">
    <location>
        <begin position="73"/>
        <end position="94"/>
    </location>
</feature>
<dbReference type="GO" id="GO:0009055">
    <property type="term" value="F:electron transfer activity"/>
    <property type="evidence" value="ECO:0007669"/>
    <property type="project" value="InterPro"/>
</dbReference>
<evidence type="ECO:0000256" key="11">
    <source>
        <dbReference type="ARBA" id="ARBA00023004"/>
    </source>
</evidence>
<dbReference type="GO" id="GO:0005886">
    <property type="term" value="C:plasma membrane"/>
    <property type="evidence" value="ECO:0007669"/>
    <property type="project" value="UniProtKB-SubCell"/>
</dbReference>
<evidence type="ECO:0000256" key="3">
    <source>
        <dbReference type="ARBA" id="ARBA00010747"/>
    </source>
</evidence>
<keyword evidence="12 14" id="KW-0472">Membrane</keyword>
<dbReference type="AlphaFoldDB" id="A0A2K9F173"/>
<dbReference type="PANTHER" id="PTHR30074">
    <property type="entry name" value="FORMATE DEHYDROGENASE, NITRATE-INDUCIBLE, CYTOCHROME B556 FDN SUBUNIT"/>
    <property type="match status" value="1"/>
</dbReference>
<feature type="domain" description="Cytochrome b561 bacterial/Ni-hydrogenase" evidence="15">
    <location>
        <begin position="111"/>
        <end position="317"/>
    </location>
</feature>
<keyword evidence="17" id="KW-1185">Reference proteome</keyword>
<evidence type="ECO:0000256" key="5">
    <source>
        <dbReference type="ARBA" id="ARBA00022475"/>
    </source>
</evidence>
<dbReference type="Gene3D" id="1.20.950.20">
    <property type="entry name" value="Transmembrane di-heme cytochromes, Chain C"/>
    <property type="match status" value="1"/>
</dbReference>
<evidence type="ECO:0000256" key="6">
    <source>
        <dbReference type="ARBA" id="ARBA00022617"/>
    </source>
</evidence>
<feature type="transmembrane region" description="Helical" evidence="14">
    <location>
        <begin position="284"/>
        <end position="303"/>
    </location>
</feature>
<feature type="transmembrane region" description="Helical" evidence="14">
    <location>
        <begin position="220"/>
        <end position="241"/>
    </location>
</feature>
<keyword evidence="11" id="KW-0408">Iron</keyword>
<dbReference type="SUPFAM" id="SSF81342">
    <property type="entry name" value="Transmembrane di-heme cytochromes"/>
    <property type="match status" value="1"/>
</dbReference>
<proteinExistence type="inferred from homology"/>
<evidence type="ECO:0000313" key="17">
    <source>
        <dbReference type="Proteomes" id="UP000233742"/>
    </source>
</evidence>
<comment type="cofactor">
    <cofactor evidence="1">
        <name>heme</name>
        <dbReference type="ChEBI" id="CHEBI:30413"/>
    </cofactor>
</comment>
<dbReference type="GO" id="GO:0046872">
    <property type="term" value="F:metal ion binding"/>
    <property type="evidence" value="ECO:0007669"/>
    <property type="project" value="UniProtKB-KW"/>
</dbReference>
<organism evidence="16 17">
    <name type="scientific">Paracoccus tegillarcae</name>
    <dbReference type="NCBI Taxonomy" id="1529068"/>
    <lineage>
        <taxon>Bacteria</taxon>
        <taxon>Pseudomonadati</taxon>
        <taxon>Pseudomonadota</taxon>
        <taxon>Alphaproteobacteria</taxon>
        <taxon>Rhodobacterales</taxon>
        <taxon>Paracoccaceae</taxon>
        <taxon>Paracoccus</taxon>
    </lineage>
</organism>
<gene>
    <name evidence="16" type="ORF">CUV01_08615</name>
</gene>
<dbReference type="GO" id="GO:0009061">
    <property type="term" value="P:anaerobic respiration"/>
    <property type="evidence" value="ECO:0007669"/>
    <property type="project" value="TreeGrafter"/>
</dbReference>
<name>A0A2K9F173_9RHOB</name>
<feature type="transmembrane region" description="Helical" evidence="14">
    <location>
        <begin position="167"/>
        <end position="184"/>
    </location>
</feature>
<evidence type="ECO:0000313" key="16">
    <source>
        <dbReference type="EMBL" id="AUH35314.1"/>
    </source>
</evidence>
<dbReference type="GO" id="GO:0022904">
    <property type="term" value="P:respiratory electron transport chain"/>
    <property type="evidence" value="ECO:0007669"/>
    <property type="project" value="InterPro"/>
</dbReference>
<evidence type="ECO:0000259" key="15">
    <source>
        <dbReference type="Pfam" id="PF01292"/>
    </source>
</evidence>
<evidence type="ECO:0000256" key="13">
    <source>
        <dbReference type="SAM" id="MobiDB-lite"/>
    </source>
</evidence>
<feature type="region of interest" description="Disordered" evidence="13">
    <location>
        <begin position="1"/>
        <end position="23"/>
    </location>
</feature>
<accession>A0A2K9F173</accession>
<keyword evidence="10 14" id="KW-1133">Transmembrane helix</keyword>
<dbReference type="InterPro" id="IPR011577">
    <property type="entry name" value="Cyt_b561_bac/Ni-Hgenase"/>
</dbReference>
<evidence type="ECO:0000256" key="2">
    <source>
        <dbReference type="ARBA" id="ARBA00004651"/>
    </source>
</evidence>
<dbReference type="NCBIfam" id="TIGR01583">
    <property type="entry name" value="formate-DH-gamm"/>
    <property type="match status" value="1"/>
</dbReference>
<comment type="subcellular location">
    <subcellularLocation>
        <location evidence="2">Cell membrane</location>
        <topology evidence="2">Multi-pass membrane protein</topology>
    </subcellularLocation>
</comment>
<dbReference type="GO" id="GO:0015944">
    <property type="term" value="P:formate oxidation"/>
    <property type="evidence" value="ECO:0007669"/>
    <property type="project" value="TreeGrafter"/>
</dbReference>
<evidence type="ECO:0000256" key="14">
    <source>
        <dbReference type="SAM" id="Phobius"/>
    </source>
</evidence>
<dbReference type="EMBL" id="CP025408">
    <property type="protein sequence ID" value="AUH35314.1"/>
    <property type="molecule type" value="Genomic_DNA"/>
</dbReference>
<dbReference type="KEGG" id="paro:CUV01_08615"/>
<evidence type="ECO:0000256" key="7">
    <source>
        <dbReference type="ARBA" id="ARBA00022692"/>
    </source>
</evidence>
<keyword evidence="7 14" id="KW-0812">Transmembrane</keyword>
<evidence type="ECO:0000256" key="9">
    <source>
        <dbReference type="ARBA" id="ARBA00022982"/>
    </source>
</evidence>
<keyword evidence="8" id="KW-0479">Metal-binding</keyword>
<comment type="similarity">
    <text evidence="3">Belongs to the formate dehydrogenase gamma subunit family.</text>
</comment>